<proteinExistence type="inferred from homology"/>
<dbReference type="HAMAP" id="MF_00048">
    <property type="entry name" value="UPF0102"/>
    <property type="match status" value="1"/>
</dbReference>
<sequence length="119" mass="13680">MAIHNEFGKEAEQIAANFLVENGHQILERNFTFGHAEIDIISQKGNILHITEVKARTSTAYGEPESFVNKQKIDLIVRAANHYVEKKDLNLEVQFDIISIVKNSFEFTINYIEDAFYSF</sequence>
<dbReference type="Pfam" id="PF02021">
    <property type="entry name" value="UPF0102"/>
    <property type="match status" value="1"/>
</dbReference>
<dbReference type="Gene3D" id="3.40.1350.10">
    <property type="match status" value="1"/>
</dbReference>
<dbReference type="InterPro" id="IPR011856">
    <property type="entry name" value="tRNA_endonuc-like_dom_sf"/>
</dbReference>
<evidence type="ECO:0000313" key="5">
    <source>
        <dbReference type="Proteomes" id="UP000038055"/>
    </source>
</evidence>
<dbReference type="Proteomes" id="UP000038083">
    <property type="component" value="Unassembled WGS sequence"/>
</dbReference>
<dbReference type="GO" id="GO:0003676">
    <property type="term" value="F:nucleic acid binding"/>
    <property type="evidence" value="ECO:0007669"/>
    <property type="project" value="InterPro"/>
</dbReference>
<dbReference type="AlphaFoldDB" id="A0A0B7HWF9"/>
<dbReference type="OrthoDB" id="9802516at2"/>
<dbReference type="RefSeq" id="WP_018278579.1">
    <property type="nucleotide sequence ID" value="NZ_CDOD01000026.1"/>
</dbReference>
<dbReference type="CDD" id="cd20736">
    <property type="entry name" value="PoNe_Nuclease"/>
    <property type="match status" value="1"/>
</dbReference>
<evidence type="ECO:0000313" key="3">
    <source>
        <dbReference type="EMBL" id="CEN36465.1"/>
    </source>
</evidence>
<dbReference type="Proteomes" id="UP000038055">
    <property type="component" value="Unassembled WGS sequence"/>
</dbReference>
<dbReference type="STRING" id="28189.CCYN74_200020"/>
<reference evidence="5 6" key="1">
    <citation type="submission" date="2015-01" db="EMBL/GenBank/DDBJ databases">
        <authorList>
            <person name="MANFREDI Pablo"/>
        </authorList>
    </citation>
    <scope>NUCLEOTIDE SEQUENCE [LARGE SCALE GENOMIC DNA]</scope>
    <source>
        <strain evidence="4 6">Ccy74</strain>
        <strain evidence="3 5">Ccyn2B</strain>
    </source>
</reference>
<organism evidence="3 5">
    <name type="scientific">Capnocytophaga cynodegmi</name>
    <dbReference type="NCBI Taxonomy" id="28189"/>
    <lineage>
        <taxon>Bacteria</taxon>
        <taxon>Pseudomonadati</taxon>
        <taxon>Bacteroidota</taxon>
        <taxon>Flavobacteriia</taxon>
        <taxon>Flavobacteriales</taxon>
        <taxon>Flavobacteriaceae</taxon>
        <taxon>Capnocytophaga</taxon>
    </lineage>
</organism>
<dbReference type="PANTHER" id="PTHR34039">
    <property type="entry name" value="UPF0102 PROTEIN YRAN"/>
    <property type="match status" value="1"/>
</dbReference>
<evidence type="ECO:0000256" key="2">
    <source>
        <dbReference type="HAMAP-Rule" id="MF_00048"/>
    </source>
</evidence>
<name>A0A0B7HWF9_9FLAO</name>
<evidence type="ECO:0000313" key="6">
    <source>
        <dbReference type="Proteomes" id="UP000038083"/>
    </source>
</evidence>
<dbReference type="EMBL" id="CDOD01000026">
    <property type="protein sequence ID" value="CEN36465.1"/>
    <property type="molecule type" value="Genomic_DNA"/>
</dbReference>
<evidence type="ECO:0000256" key="1">
    <source>
        <dbReference type="ARBA" id="ARBA00006738"/>
    </source>
</evidence>
<dbReference type="EMBL" id="CDOG01000013">
    <property type="protein sequence ID" value="CEN36810.1"/>
    <property type="molecule type" value="Genomic_DNA"/>
</dbReference>
<dbReference type="SUPFAM" id="SSF52980">
    <property type="entry name" value="Restriction endonuclease-like"/>
    <property type="match status" value="1"/>
</dbReference>
<dbReference type="PANTHER" id="PTHR34039:SF1">
    <property type="entry name" value="UPF0102 PROTEIN YRAN"/>
    <property type="match status" value="1"/>
</dbReference>
<dbReference type="InterPro" id="IPR003509">
    <property type="entry name" value="UPF0102_YraN-like"/>
</dbReference>
<accession>A0A0B7HWF9</accession>
<gene>
    <name evidence="3" type="ORF">CCYN2B_320028</name>
    <name evidence="4" type="ORF">CCYN74_200020</name>
</gene>
<dbReference type="InterPro" id="IPR011335">
    <property type="entry name" value="Restrct_endonuc-II-like"/>
</dbReference>
<evidence type="ECO:0000313" key="4">
    <source>
        <dbReference type="EMBL" id="CEN36810.1"/>
    </source>
</evidence>
<comment type="similarity">
    <text evidence="1 2">Belongs to the UPF0102 family.</text>
</comment>
<protein>
    <recommendedName>
        <fullName evidence="2">UPF0102 protein CCYN2B_320028</fullName>
    </recommendedName>
</protein>
<keyword evidence="5" id="KW-1185">Reference proteome</keyword>
<dbReference type="eggNOG" id="COG0792">
    <property type="taxonomic scope" value="Bacteria"/>
</dbReference>